<dbReference type="InterPro" id="IPR021336">
    <property type="entry name" value="DUF2949"/>
</dbReference>
<evidence type="ECO:0000313" key="2">
    <source>
        <dbReference type="Proteomes" id="UP000249794"/>
    </source>
</evidence>
<sequence>MTPTTFAQFVQYLQDELAVSKTAIAEALQDLGKDSHLLPIALWQYGWLTLTQLDQTYDWLATTYSQPAVTAPEWFEALIPSAHSVELIKTENVSYEFG</sequence>
<proteinExistence type="predicted"/>
<gene>
    <name evidence="1" type="ORF">DCF15_06790</name>
</gene>
<reference evidence="2" key="1">
    <citation type="submission" date="2018-04" db="EMBL/GenBank/DDBJ databases">
        <authorList>
            <person name="Cornet L."/>
        </authorList>
    </citation>
    <scope>NUCLEOTIDE SEQUENCE [LARGE SCALE GENOMIC DNA]</scope>
</reference>
<organism evidence="1 2">
    <name type="scientific">Phormidesmis priestleyi</name>
    <dbReference type="NCBI Taxonomy" id="268141"/>
    <lineage>
        <taxon>Bacteria</taxon>
        <taxon>Bacillati</taxon>
        <taxon>Cyanobacteriota</taxon>
        <taxon>Cyanophyceae</taxon>
        <taxon>Leptolyngbyales</taxon>
        <taxon>Leptolyngbyaceae</taxon>
        <taxon>Phormidesmis</taxon>
    </lineage>
</organism>
<dbReference type="AlphaFoldDB" id="A0A2W4ZGD2"/>
<comment type="caution">
    <text evidence="1">The sequence shown here is derived from an EMBL/GenBank/DDBJ whole genome shotgun (WGS) entry which is preliminary data.</text>
</comment>
<dbReference type="Proteomes" id="UP000249794">
    <property type="component" value="Unassembled WGS sequence"/>
</dbReference>
<dbReference type="EMBL" id="QBMP01000049">
    <property type="protein sequence ID" value="PZO57601.1"/>
    <property type="molecule type" value="Genomic_DNA"/>
</dbReference>
<reference evidence="1 2" key="2">
    <citation type="submission" date="2018-06" db="EMBL/GenBank/DDBJ databases">
        <title>Metagenomic assembly of (sub)arctic Cyanobacteria and their associated microbiome from non-axenic cultures.</title>
        <authorList>
            <person name="Baurain D."/>
        </authorList>
    </citation>
    <scope>NUCLEOTIDE SEQUENCE [LARGE SCALE GENOMIC DNA]</scope>
    <source>
        <strain evidence="1">ULC027bin1</strain>
    </source>
</reference>
<protein>
    <recommendedName>
        <fullName evidence="3">DUF2949 domain-containing protein</fullName>
    </recommendedName>
</protein>
<dbReference type="Pfam" id="PF11165">
    <property type="entry name" value="DUF2949"/>
    <property type="match status" value="1"/>
</dbReference>
<name>A0A2W4ZGD2_9CYAN</name>
<evidence type="ECO:0008006" key="3">
    <source>
        <dbReference type="Google" id="ProtNLM"/>
    </source>
</evidence>
<evidence type="ECO:0000313" key="1">
    <source>
        <dbReference type="EMBL" id="PZO57601.1"/>
    </source>
</evidence>
<accession>A0A2W4ZGD2</accession>